<feature type="signal peptide" evidence="1">
    <location>
        <begin position="1"/>
        <end position="23"/>
    </location>
</feature>
<dbReference type="InterPro" id="IPR023158">
    <property type="entry name" value="YerB-like_sf"/>
</dbReference>
<reference evidence="4 5" key="1">
    <citation type="submission" date="2023-09" db="EMBL/GenBank/DDBJ databases">
        <title>Demequina sp. a novel bacteria isolated from Capsicum annuum.</title>
        <authorList>
            <person name="Humaira Z."/>
            <person name="Lee J."/>
            <person name="Cho D."/>
        </authorList>
    </citation>
    <scope>NUCLEOTIDE SEQUENCE [LARGE SCALE GENOMIC DNA]</scope>
    <source>
        <strain evidence="4 5">OYTSA14</strain>
    </source>
</reference>
<dbReference type="SUPFAM" id="SSF159774">
    <property type="entry name" value="YerB-like"/>
    <property type="match status" value="1"/>
</dbReference>
<dbReference type="PROSITE" id="PS51257">
    <property type="entry name" value="PROKAR_LIPOPROTEIN"/>
    <property type="match status" value="1"/>
</dbReference>
<dbReference type="InterPro" id="IPR035328">
    <property type="entry name" value="DUF3048_C"/>
</dbReference>
<evidence type="ECO:0000313" key="4">
    <source>
        <dbReference type="EMBL" id="WNM25994.1"/>
    </source>
</evidence>
<organism evidence="4 5">
    <name type="scientific">Demequina capsici</name>
    <dbReference type="NCBI Taxonomy" id="3075620"/>
    <lineage>
        <taxon>Bacteria</taxon>
        <taxon>Bacillati</taxon>
        <taxon>Actinomycetota</taxon>
        <taxon>Actinomycetes</taxon>
        <taxon>Micrococcales</taxon>
        <taxon>Demequinaceae</taxon>
        <taxon>Demequina</taxon>
    </lineage>
</organism>
<dbReference type="EMBL" id="CP134879">
    <property type="protein sequence ID" value="WNM25994.1"/>
    <property type="molecule type" value="Genomic_DNA"/>
</dbReference>
<dbReference type="InterPro" id="IPR021416">
    <property type="entry name" value="DUF3048_N"/>
</dbReference>
<feature type="domain" description="DUF3048" evidence="2">
    <location>
        <begin position="58"/>
        <end position="199"/>
    </location>
</feature>
<evidence type="ECO:0000256" key="1">
    <source>
        <dbReference type="SAM" id="SignalP"/>
    </source>
</evidence>
<gene>
    <name evidence="4" type="ORF">RN606_12580</name>
</gene>
<dbReference type="Pfam" id="PF17479">
    <property type="entry name" value="DUF3048_C"/>
    <property type="match status" value="1"/>
</dbReference>
<dbReference type="Proteomes" id="UP001304125">
    <property type="component" value="Chromosome"/>
</dbReference>
<dbReference type="Pfam" id="PF11258">
    <property type="entry name" value="DUF3048"/>
    <property type="match status" value="1"/>
</dbReference>
<evidence type="ECO:0000259" key="2">
    <source>
        <dbReference type="Pfam" id="PF11258"/>
    </source>
</evidence>
<feature type="chain" id="PRO_5041672296" evidence="1">
    <location>
        <begin position="24"/>
        <end position="353"/>
    </location>
</feature>
<protein>
    <submittedName>
        <fullName evidence="4">DUF3048 domain-containing protein</fullName>
    </submittedName>
</protein>
<keyword evidence="1" id="KW-0732">Signal</keyword>
<evidence type="ECO:0000313" key="5">
    <source>
        <dbReference type="Proteomes" id="UP001304125"/>
    </source>
</evidence>
<keyword evidence="5" id="KW-1185">Reference proteome</keyword>
<sequence>MRVRGGAAMATAVALLLAACAPAVETSPPVSLSYSAEGVRGDVPSPPADPRPAVVWPLTGLDATSASEEDLSRPALSVKIENSSEGRPQENLQYADIVYEEYVEGGIARLVAVYHSTIPDSVGPVRSMRPMDKNIVGPLLGPLVFSGAQPGFISQNSAAGIEQITQDLGDYGFYRTQDKPAPHNLHAHLDKIYEQTSSDDPAPPAQWDFAYPDAYATAQKSGSTASQIDLVLSGYSHPSWTWDPTTSLWKRYEWGDAHRTTDGTQISATNVVVLRVKITYNSSGGGAEVPETLLAGESGSGWLVSGDKAIEITWSKNGMRDPIVMQADGQDVSLMSGQTWVELVPESGTVGIS</sequence>
<dbReference type="AlphaFoldDB" id="A0AA96JEQ4"/>
<proteinExistence type="predicted"/>
<dbReference type="RefSeq" id="WP_313501756.1">
    <property type="nucleotide sequence ID" value="NZ_CP134879.1"/>
</dbReference>
<accession>A0AA96JEQ4</accession>
<feature type="domain" description="DUF3048" evidence="3">
    <location>
        <begin position="232"/>
        <end position="341"/>
    </location>
</feature>
<name>A0AA96JEQ4_9MICO</name>
<evidence type="ECO:0000259" key="3">
    <source>
        <dbReference type="Pfam" id="PF17479"/>
    </source>
</evidence>
<dbReference type="Gene3D" id="3.50.90.10">
    <property type="entry name" value="YerB-like"/>
    <property type="match status" value="1"/>
</dbReference>